<evidence type="ECO:0000313" key="8">
    <source>
        <dbReference type="EMBL" id="KAJ0965128.1"/>
    </source>
</evidence>
<dbReference type="Pfam" id="PF02362">
    <property type="entry name" value="B3"/>
    <property type="match status" value="2"/>
</dbReference>
<dbReference type="AlphaFoldDB" id="A0A9D5C2Z7"/>
<keyword evidence="4" id="KW-0238">DNA-binding</keyword>
<feature type="domain" description="TF-B3" evidence="7">
    <location>
        <begin position="180"/>
        <end position="258"/>
    </location>
</feature>
<sequence length="260" mass="29699">MDGPRSRRPQFFKIFLGGSELSIPPAFVKHIIDDNRGKATIFSGGKFWHTKVQKSNEGLCFADGWQELIKTHGLSVGCFLVFRYEGNMVFTLKVFDLSGCRIYDFPITGKCLKKRKANLEEVSVNRQWALMTRSRKKTRAVPPKHSMARMKLEKENTCAENQIRCQKEIKQSMVYAHIGVPNSFCGSIGLLSSQEVILRDSQRRLWPVHFYYHPKTPKFGKGWSEFSLNNNLETGDSCTFTYVSQEDYLIDVHISKAGAS</sequence>
<keyword evidence="6" id="KW-0539">Nucleus</keyword>
<keyword evidence="2" id="KW-0677">Repeat</keyword>
<keyword evidence="3" id="KW-0805">Transcription regulation</keyword>
<name>A0A9D5C2Z7_9LILI</name>
<evidence type="ECO:0000256" key="1">
    <source>
        <dbReference type="ARBA" id="ARBA00004123"/>
    </source>
</evidence>
<evidence type="ECO:0000256" key="5">
    <source>
        <dbReference type="ARBA" id="ARBA00023163"/>
    </source>
</evidence>
<dbReference type="InterPro" id="IPR039218">
    <property type="entry name" value="REM_fam"/>
</dbReference>
<dbReference type="CDD" id="cd10017">
    <property type="entry name" value="B3_DNA"/>
    <property type="match status" value="2"/>
</dbReference>
<dbReference type="GO" id="GO:0005634">
    <property type="term" value="C:nucleus"/>
    <property type="evidence" value="ECO:0007669"/>
    <property type="project" value="UniProtKB-SubCell"/>
</dbReference>
<evidence type="ECO:0000256" key="2">
    <source>
        <dbReference type="ARBA" id="ARBA00022737"/>
    </source>
</evidence>
<dbReference type="PROSITE" id="PS50863">
    <property type="entry name" value="B3"/>
    <property type="match status" value="2"/>
</dbReference>
<evidence type="ECO:0000256" key="3">
    <source>
        <dbReference type="ARBA" id="ARBA00023015"/>
    </source>
</evidence>
<dbReference type="GO" id="GO:0003677">
    <property type="term" value="F:DNA binding"/>
    <property type="evidence" value="ECO:0007669"/>
    <property type="project" value="UniProtKB-KW"/>
</dbReference>
<comment type="caution">
    <text evidence="8">The sequence shown here is derived from an EMBL/GenBank/DDBJ whole genome shotgun (WGS) entry which is preliminary data.</text>
</comment>
<dbReference type="EMBL" id="JAGGNH010000008">
    <property type="protein sequence ID" value="KAJ0965128.1"/>
    <property type="molecule type" value="Genomic_DNA"/>
</dbReference>
<keyword evidence="5" id="KW-0804">Transcription</keyword>
<accession>A0A9D5C2Z7</accession>
<dbReference type="SMART" id="SM01019">
    <property type="entry name" value="B3"/>
    <property type="match status" value="2"/>
</dbReference>
<dbReference type="PANTHER" id="PTHR31674:SF62">
    <property type="entry name" value="B3 DOMAIN-CONTAINING PROTEIN REM14-RELATED"/>
    <property type="match status" value="1"/>
</dbReference>
<reference evidence="8" key="2">
    <citation type="journal article" date="2022" name="Hortic Res">
        <title>The genome of Dioscorea zingiberensis sheds light on the biosynthesis, origin and evolution of the medicinally important diosgenin saponins.</title>
        <authorList>
            <person name="Li Y."/>
            <person name="Tan C."/>
            <person name="Li Z."/>
            <person name="Guo J."/>
            <person name="Li S."/>
            <person name="Chen X."/>
            <person name="Wang C."/>
            <person name="Dai X."/>
            <person name="Yang H."/>
            <person name="Song W."/>
            <person name="Hou L."/>
            <person name="Xu J."/>
            <person name="Tong Z."/>
            <person name="Xu A."/>
            <person name="Yuan X."/>
            <person name="Wang W."/>
            <person name="Yang Q."/>
            <person name="Chen L."/>
            <person name="Sun Z."/>
            <person name="Wang K."/>
            <person name="Pan B."/>
            <person name="Chen J."/>
            <person name="Bao Y."/>
            <person name="Liu F."/>
            <person name="Qi X."/>
            <person name="Gang D.R."/>
            <person name="Wen J."/>
            <person name="Li J."/>
        </authorList>
    </citation>
    <scope>NUCLEOTIDE SEQUENCE</scope>
    <source>
        <strain evidence="8">Dzin_1.0</strain>
    </source>
</reference>
<comment type="subcellular location">
    <subcellularLocation>
        <location evidence="1">Nucleus</location>
    </subcellularLocation>
</comment>
<evidence type="ECO:0000313" key="9">
    <source>
        <dbReference type="Proteomes" id="UP001085076"/>
    </source>
</evidence>
<proteinExistence type="predicted"/>
<dbReference type="Proteomes" id="UP001085076">
    <property type="component" value="Miscellaneous, Linkage group lg08"/>
</dbReference>
<dbReference type="Gene3D" id="2.40.330.10">
    <property type="entry name" value="DNA-binding pseudobarrel domain"/>
    <property type="match status" value="2"/>
</dbReference>
<reference evidence="8" key="1">
    <citation type="submission" date="2021-03" db="EMBL/GenBank/DDBJ databases">
        <authorList>
            <person name="Li Z."/>
            <person name="Yang C."/>
        </authorList>
    </citation>
    <scope>NUCLEOTIDE SEQUENCE</scope>
    <source>
        <strain evidence="8">Dzin_1.0</strain>
        <tissue evidence="8">Leaf</tissue>
    </source>
</reference>
<evidence type="ECO:0000256" key="4">
    <source>
        <dbReference type="ARBA" id="ARBA00023125"/>
    </source>
</evidence>
<dbReference type="PANTHER" id="PTHR31674">
    <property type="entry name" value="B3 DOMAIN-CONTAINING PROTEIN REM-LIKE 3-RELATED"/>
    <property type="match status" value="1"/>
</dbReference>
<dbReference type="InterPro" id="IPR003340">
    <property type="entry name" value="B3_DNA-bd"/>
</dbReference>
<keyword evidence="9" id="KW-1185">Reference proteome</keyword>
<evidence type="ECO:0000259" key="7">
    <source>
        <dbReference type="PROSITE" id="PS50863"/>
    </source>
</evidence>
<protein>
    <recommendedName>
        <fullName evidence="7">TF-B3 domain-containing protein</fullName>
    </recommendedName>
</protein>
<dbReference type="InterPro" id="IPR015300">
    <property type="entry name" value="DNA-bd_pseudobarrel_sf"/>
</dbReference>
<dbReference type="SUPFAM" id="SSF101936">
    <property type="entry name" value="DNA-binding pseudobarrel domain"/>
    <property type="match status" value="2"/>
</dbReference>
<organism evidence="8 9">
    <name type="scientific">Dioscorea zingiberensis</name>
    <dbReference type="NCBI Taxonomy" id="325984"/>
    <lineage>
        <taxon>Eukaryota</taxon>
        <taxon>Viridiplantae</taxon>
        <taxon>Streptophyta</taxon>
        <taxon>Embryophyta</taxon>
        <taxon>Tracheophyta</taxon>
        <taxon>Spermatophyta</taxon>
        <taxon>Magnoliopsida</taxon>
        <taxon>Liliopsida</taxon>
        <taxon>Dioscoreales</taxon>
        <taxon>Dioscoreaceae</taxon>
        <taxon>Dioscorea</taxon>
    </lineage>
</organism>
<evidence type="ECO:0000256" key="6">
    <source>
        <dbReference type="ARBA" id="ARBA00023242"/>
    </source>
</evidence>
<gene>
    <name evidence="8" type="ORF">J5N97_026266</name>
</gene>
<dbReference type="OrthoDB" id="696439at2759"/>
<feature type="domain" description="TF-B3" evidence="7">
    <location>
        <begin position="21"/>
        <end position="98"/>
    </location>
</feature>